<dbReference type="CDD" id="cd01992">
    <property type="entry name" value="TilS_N"/>
    <property type="match status" value="1"/>
</dbReference>
<evidence type="ECO:0000313" key="11">
    <source>
        <dbReference type="Proteomes" id="UP000190961"/>
    </source>
</evidence>
<keyword evidence="3 8" id="KW-0436">Ligase</keyword>
<dbReference type="PANTHER" id="PTHR43033:SF1">
    <property type="entry name" value="TRNA(ILE)-LYSIDINE SYNTHASE-RELATED"/>
    <property type="match status" value="1"/>
</dbReference>
<keyword evidence="2 8" id="KW-0963">Cytoplasm</keyword>
<dbReference type="Pfam" id="PF11734">
    <property type="entry name" value="TilS_C"/>
    <property type="match status" value="1"/>
</dbReference>
<organism evidence="10 11">
    <name type="scientific">Ohtaekwangia koreensis</name>
    <dbReference type="NCBI Taxonomy" id="688867"/>
    <lineage>
        <taxon>Bacteria</taxon>
        <taxon>Pseudomonadati</taxon>
        <taxon>Bacteroidota</taxon>
        <taxon>Cytophagia</taxon>
        <taxon>Cytophagales</taxon>
        <taxon>Fulvivirgaceae</taxon>
        <taxon>Ohtaekwangia</taxon>
    </lineage>
</organism>
<keyword evidence="4 8" id="KW-0819">tRNA processing</keyword>
<reference evidence="10 11" key="1">
    <citation type="submission" date="2017-02" db="EMBL/GenBank/DDBJ databases">
        <authorList>
            <person name="Peterson S.W."/>
        </authorList>
    </citation>
    <scope>NUCLEOTIDE SEQUENCE [LARGE SCALE GENOMIC DNA]</scope>
    <source>
        <strain evidence="10 11">DSM 25262</strain>
    </source>
</reference>
<comment type="catalytic activity">
    <reaction evidence="7 8">
        <text>cytidine(34) in tRNA(Ile2) + L-lysine + ATP = lysidine(34) in tRNA(Ile2) + AMP + diphosphate + H(+)</text>
        <dbReference type="Rhea" id="RHEA:43744"/>
        <dbReference type="Rhea" id="RHEA-COMP:10625"/>
        <dbReference type="Rhea" id="RHEA-COMP:10670"/>
        <dbReference type="ChEBI" id="CHEBI:15378"/>
        <dbReference type="ChEBI" id="CHEBI:30616"/>
        <dbReference type="ChEBI" id="CHEBI:32551"/>
        <dbReference type="ChEBI" id="CHEBI:33019"/>
        <dbReference type="ChEBI" id="CHEBI:82748"/>
        <dbReference type="ChEBI" id="CHEBI:83665"/>
        <dbReference type="ChEBI" id="CHEBI:456215"/>
        <dbReference type="EC" id="6.3.4.19"/>
    </reaction>
</comment>
<comment type="subcellular location">
    <subcellularLocation>
        <location evidence="1 8">Cytoplasm</location>
    </subcellularLocation>
</comment>
<comment type="function">
    <text evidence="8">Ligates lysine onto the cytidine present at position 34 of the AUA codon-specific tRNA(Ile) that contains the anticodon CAU, in an ATP-dependent manner. Cytidine is converted to lysidine, thus changing the amino acid specificity of the tRNA from methionine to isoleucine.</text>
</comment>
<dbReference type="InterPro" id="IPR012094">
    <property type="entry name" value="tRNA_Ile_lys_synt"/>
</dbReference>
<dbReference type="NCBIfam" id="TIGR02432">
    <property type="entry name" value="lysidine_TilS_N"/>
    <property type="match status" value="1"/>
</dbReference>
<sequence>MGVIEQFLNHIEQHKLCKPTDRVLLAVSGGIDSMIMVHLFHRAGFSIAIAHCNFQLRGADSDGDEDFVKATARQLNIPCFVNRFETAQYAEVSKLSTQMAARELRYTWFEKLLAEHAFDFLATAHHLNDSLETVLLNWVHGASLEGFTGIPVQHGKIIRPMLFATRDTIEQYAQQNTIAWREDISNQTDDYQRNFIRHRIIPALKEINPSLESTVQRGFSKAQGEIFLINDAFDTWREKYTHTSERRITIQKNYFSGLPHEASILWKFLKTYGFNHDVCTDIIESLPGQSGKRFLSSSYQLVIDRELLIVTPSVDFVNDVYIEKDQHQAQLDSWQMDIYTPATILKSTDPLEATLDADSIEFPLVWRKWKAGDAFFPLGMSHRKKVSDFLIDQKISVADKDSVTVLESQGEIIWIVGYRIDNRFKLTDTTSRTLTFKVSSHFR</sequence>
<name>A0A1T5IUW5_9BACT</name>
<dbReference type="GO" id="GO:0032267">
    <property type="term" value="F:tRNA(Ile)-lysidine synthase activity"/>
    <property type="evidence" value="ECO:0007669"/>
    <property type="project" value="UniProtKB-EC"/>
</dbReference>
<evidence type="ECO:0000259" key="9">
    <source>
        <dbReference type="SMART" id="SM00977"/>
    </source>
</evidence>
<evidence type="ECO:0000256" key="8">
    <source>
        <dbReference type="HAMAP-Rule" id="MF_01161"/>
    </source>
</evidence>
<evidence type="ECO:0000256" key="7">
    <source>
        <dbReference type="ARBA" id="ARBA00048539"/>
    </source>
</evidence>
<dbReference type="HAMAP" id="MF_01161">
    <property type="entry name" value="tRNA_Ile_lys_synt"/>
    <property type="match status" value="1"/>
</dbReference>
<keyword evidence="11" id="KW-1185">Reference proteome</keyword>
<evidence type="ECO:0000256" key="4">
    <source>
        <dbReference type="ARBA" id="ARBA00022694"/>
    </source>
</evidence>
<evidence type="ECO:0000256" key="3">
    <source>
        <dbReference type="ARBA" id="ARBA00022598"/>
    </source>
</evidence>
<dbReference type="GO" id="GO:0005524">
    <property type="term" value="F:ATP binding"/>
    <property type="evidence" value="ECO:0007669"/>
    <property type="project" value="UniProtKB-UniRule"/>
</dbReference>
<dbReference type="AlphaFoldDB" id="A0A1T5IUW5"/>
<keyword evidence="5 8" id="KW-0547">Nucleotide-binding</keyword>
<dbReference type="NCBIfam" id="TIGR02433">
    <property type="entry name" value="lysidine_TilS_C"/>
    <property type="match status" value="1"/>
</dbReference>
<dbReference type="SUPFAM" id="SSF56037">
    <property type="entry name" value="PheT/TilS domain"/>
    <property type="match status" value="1"/>
</dbReference>
<dbReference type="STRING" id="688867.SAMN05660236_0440"/>
<gene>
    <name evidence="8" type="primary">tilS</name>
    <name evidence="10" type="ORF">SAMN05660236_0440</name>
</gene>
<protein>
    <recommendedName>
        <fullName evidence="8">tRNA(Ile)-lysidine synthase</fullName>
        <ecNumber evidence="8">6.3.4.19</ecNumber>
    </recommendedName>
    <alternativeName>
        <fullName evidence="8">tRNA(Ile)-2-lysyl-cytidine synthase</fullName>
    </alternativeName>
    <alternativeName>
        <fullName evidence="8">tRNA(Ile)-lysidine synthetase</fullName>
    </alternativeName>
</protein>
<comment type="domain">
    <text evidence="8">The N-terminal region contains the highly conserved SGGXDS motif, predicted to be a P-loop motif involved in ATP binding.</text>
</comment>
<evidence type="ECO:0000256" key="5">
    <source>
        <dbReference type="ARBA" id="ARBA00022741"/>
    </source>
</evidence>
<dbReference type="GO" id="GO:0005737">
    <property type="term" value="C:cytoplasm"/>
    <property type="evidence" value="ECO:0007669"/>
    <property type="project" value="UniProtKB-SubCell"/>
</dbReference>
<proteinExistence type="inferred from homology"/>
<dbReference type="SUPFAM" id="SSF52402">
    <property type="entry name" value="Adenine nucleotide alpha hydrolases-like"/>
    <property type="match status" value="1"/>
</dbReference>
<feature type="binding site" evidence="8">
    <location>
        <begin position="28"/>
        <end position="33"/>
    </location>
    <ligand>
        <name>ATP</name>
        <dbReference type="ChEBI" id="CHEBI:30616"/>
    </ligand>
</feature>
<keyword evidence="6 8" id="KW-0067">ATP-binding</keyword>
<dbReference type="InterPro" id="IPR012796">
    <property type="entry name" value="Lysidine-tRNA-synth_C"/>
</dbReference>
<dbReference type="PANTHER" id="PTHR43033">
    <property type="entry name" value="TRNA(ILE)-LYSIDINE SYNTHASE-RELATED"/>
    <property type="match status" value="1"/>
</dbReference>
<feature type="domain" description="Lysidine-tRNA(Ile) synthetase C-terminal" evidence="9">
    <location>
        <begin position="364"/>
        <end position="436"/>
    </location>
</feature>
<evidence type="ECO:0000256" key="1">
    <source>
        <dbReference type="ARBA" id="ARBA00004496"/>
    </source>
</evidence>
<dbReference type="InterPro" id="IPR011063">
    <property type="entry name" value="TilS/TtcA_N"/>
</dbReference>
<dbReference type="Gene3D" id="3.40.50.620">
    <property type="entry name" value="HUPs"/>
    <property type="match status" value="1"/>
</dbReference>
<dbReference type="GO" id="GO:0006400">
    <property type="term" value="P:tRNA modification"/>
    <property type="evidence" value="ECO:0007669"/>
    <property type="project" value="UniProtKB-UniRule"/>
</dbReference>
<evidence type="ECO:0000313" key="10">
    <source>
        <dbReference type="EMBL" id="SKC42977.1"/>
    </source>
</evidence>
<evidence type="ECO:0000256" key="2">
    <source>
        <dbReference type="ARBA" id="ARBA00022490"/>
    </source>
</evidence>
<dbReference type="Proteomes" id="UP000190961">
    <property type="component" value="Unassembled WGS sequence"/>
</dbReference>
<accession>A0A1T5IUW5</accession>
<dbReference type="InterPro" id="IPR014729">
    <property type="entry name" value="Rossmann-like_a/b/a_fold"/>
</dbReference>
<dbReference type="InterPro" id="IPR012795">
    <property type="entry name" value="tRNA_Ile_lys_synt_N"/>
</dbReference>
<dbReference type="Pfam" id="PF01171">
    <property type="entry name" value="ATP_bind_3"/>
    <property type="match status" value="1"/>
</dbReference>
<dbReference type="EC" id="6.3.4.19" evidence="8"/>
<dbReference type="EMBL" id="FUZU01000001">
    <property type="protein sequence ID" value="SKC42977.1"/>
    <property type="molecule type" value="Genomic_DNA"/>
</dbReference>
<comment type="similarity">
    <text evidence="8">Belongs to the tRNA(Ile)-lysidine synthase family.</text>
</comment>
<dbReference type="SMART" id="SM00977">
    <property type="entry name" value="TilS_C"/>
    <property type="match status" value="1"/>
</dbReference>
<evidence type="ECO:0000256" key="6">
    <source>
        <dbReference type="ARBA" id="ARBA00022840"/>
    </source>
</evidence>